<comment type="caution">
    <text evidence="6">The sequence shown here is derived from an EMBL/GenBank/DDBJ whole genome shotgun (WGS) entry which is preliminary data.</text>
</comment>
<dbReference type="Pfam" id="PF00271">
    <property type="entry name" value="Helicase_C"/>
    <property type="match status" value="1"/>
</dbReference>
<dbReference type="SUPFAM" id="SSF52540">
    <property type="entry name" value="P-loop containing nucleoside triphosphate hydrolases"/>
    <property type="match status" value="1"/>
</dbReference>
<keyword evidence="6" id="KW-0378">Hydrolase</keyword>
<dbReference type="InterPro" id="IPR011545">
    <property type="entry name" value="DEAD/DEAH_box_helicase_dom"/>
</dbReference>
<evidence type="ECO:0000259" key="4">
    <source>
        <dbReference type="PROSITE" id="PS51192"/>
    </source>
</evidence>
<dbReference type="InterPro" id="IPR027417">
    <property type="entry name" value="P-loop_NTPase"/>
</dbReference>
<dbReference type="Proteomes" id="UP000031192">
    <property type="component" value="Unassembled WGS sequence"/>
</dbReference>
<dbReference type="HOGENOM" id="CLU_339497_0_0_1"/>
<dbReference type="SMART" id="SM00490">
    <property type="entry name" value="HELICc"/>
    <property type="match status" value="1"/>
</dbReference>
<protein>
    <submittedName>
        <fullName evidence="6">RecQ helicase</fullName>
    </submittedName>
</protein>
<proteinExistence type="predicted"/>
<organism evidence="6 7">
    <name type="scientific">Metarhizium guizhouense (strain ARSEF 977)</name>
    <dbReference type="NCBI Taxonomy" id="1276136"/>
    <lineage>
        <taxon>Eukaryota</taxon>
        <taxon>Fungi</taxon>
        <taxon>Dikarya</taxon>
        <taxon>Ascomycota</taxon>
        <taxon>Pezizomycotina</taxon>
        <taxon>Sordariomycetes</taxon>
        <taxon>Hypocreomycetidae</taxon>
        <taxon>Hypocreales</taxon>
        <taxon>Clavicipitaceae</taxon>
        <taxon>Metarhizium</taxon>
    </lineage>
</organism>
<gene>
    <name evidence="6" type="ORF">MGU_10919</name>
</gene>
<keyword evidence="6" id="KW-0347">Helicase</keyword>
<evidence type="ECO:0000256" key="1">
    <source>
        <dbReference type="ARBA" id="ARBA00022741"/>
    </source>
</evidence>
<dbReference type="PROSITE" id="PS51192">
    <property type="entry name" value="HELICASE_ATP_BIND_1"/>
    <property type="match status" value="1"/>
</dbReference>
<dbReference type="PANTHER" id="PTHR47129">
    <property type="entry name" value="QUINONE OXIDOREDUCTASE 2"/>
    <property type="match status" value="1"/>
</dbReference>
<keyword evidence="7" id="KW-1185">Reference proteome</keyword>
<evidence type="ECO:0000313" key="6">
    <source>
        <dbReference type="EMBL" id="KID81746.1"/>
    </source>
</evidence>
<sequence>MFVLTGSTGGIGSVVLQTILEKNLIPVSQLRISLYNTSGIASSIINTGIQIRKGNLYEPSTLRESYDGADVLFLVSFPSMGEERFTLHRNAIDAAKAVGVQHVIYTSLSFCGGAEGNTSVAQVAQAHLKTEAYIKRSGLTYTILRMAPYAHLWNNYAGFLDLSSDPKKTLEAVLPNDGVEHWASRADLGEATAHVVANWQEHINKTLNLAGPELLTGAEIVAKFTKHAGRKVNVRVIPVQEAIQWHIQNGSVPLEQAGFLDNWASWHTAIAQGEKAFLDPLLEKLLGRKPKNIDEQADEIFVPSNETHVAGMIYARELQQGNFGTATRREQFRAVSRRWHRFLGFGAEDWGGTESGMKRQRDPFEAAREEARFRRFARLQQVDMRGQLRMMMGEKAEFRGQQEMVIRSIVRGESPVVQITGTGGGKSLSFMLPAYCSPEGTAIVIVPLVSLREDLHDQCNKSMIESHIWRSRGGNRLATITFVTPESAVTKAFRDYVNWLQSRQALDRIVVDECHVLLDGNDQFRPKLQELGPILKDWVETVSAAADQHEEEEDRKVCQMVRRWMEHHADGRVIVYAGSTDRVERLAKALGCGHYHAKMDTVEGKARRLRAWRDDGRLVVATNALGLGVDVPDVRLVVHAGMPRRLRDYVQESGRGGRDGGRSEAVVVCRKARQAAQRNQARAEGRAQRANTGRGRQGQKKKDGEENEEKKQQWEESVEAFVEGKWCRRQVLDKVMDGWMERTGCEADEEACDICTRRHWEAMVEEELTIKEEEEEEEAGDNKAAVMEEMERKFESQMRQSRFERWKADGEKMKAAAEVEEFKEQLERWAERCVGAQ</sequence>
<feature type="compositionally biased region" description="Basic and acidic residues" evidence="3">
    <location>
        <begin position="700"/>
        <end position="712"/>
    </location>
</feature>
<evidence type="ECO:0000313" key="7">
    <source>
        <dbReference type="Proteomes" id="UP000031192"/>
    </source>
</evidence>
<evidence type="ECO:0000259" key="5">
    <source>
        <dbReference type="PROSITE" id="PS51194"/>
    </source>
</evidence>
<dbReference type="SMART" id="SM00487">
    <property type="entry name" value="DEXDc"/>
    <property type="match status" value="1"/>
</dbReference>
<feature type="domain" description="Helicase ATP-binding" evidence="4">
    <location>
        <begin position="407"/>
        <end position="532"/>
    </location>
</feature>
<dbReference type="InterPro" id="IPR014001">
    <property type="entry name" value="Helicase_ATP-bd"/>
</dbReference>
<dbReference type="EMBL" id="AZNH01000123">
    <property type="protein sequence ID" value="KID81746.1"/>
    <property type="molecule type" value="Genomic_DNA"/>
</dbReference>
<keyword evidence="2" id="KW-0067">ATP-binding</keyword>
<dbReference type="Gene3D" id="3.90.25.10">
    <property type="entry name" value="UDP-galactose 4-epimerase, domain 1"/>
    <property type="match status" value="1"/>
</dbReference>
<keyword evidence="1" id="KW-0547">Nucleotide-binding</keyword>
<dbReference type="InterPro" id="IPR008030">
    <property type="entry name" value="NmrA-like"/>
</dbReference>
<dbReference type="Pfam" id="PF05368">
    <property type="entry name" value="NmrA"/>
    <property type="match status" value="1"/>
</dbReference>
<evidence type="ECO:0000256" key="2">
    <source>
        <dbReference type="ARBA" id="ARBA00022840"/>
    </source>
</evidence>
<dbReference type="InterPro" id="IPR036291">
    <property type="entry name" value="NAD(P)-bd_dom_sf"/>
</dbReference>
<evidence type="ECO:0000256" key="3">
    <source>
        <dbReference type="SAM" id="MobiDB-lite"/>
    </source>
</evidence>
<dbReference type="PROSITE" id="PS51194">
    <property type="entry name" value="HELICASE_CTER"/>
    <property type="match status" value="1"/>
</dbReference>
<dbReference type="PANTHER" id="PTHR47129:SF1">
    <property type="entry name" value="NMRA-LIKE DOMAIN-CONTAINING PROTEIN"/>
    <property type="match status" value="1"/>
</dbReference>
<reference evidence="6 7" key="1">
    <citation type="journal article" date="2014" name="Proc. Natl. Acad. Sci. U.S.A.">
        <title>Trajectory and genomic determinants of fungal-pathogen speciation and host adaptation.</title>
        <authorList>
            <person name="Hu X."/>
            <person name="Xiao G."/>
            <person name="Zheng P."/>
            <person name="Shang Y."/>
            <person name="Su Y."/>
            <person name="Zhang X."/>
            <person name="Liu X."/>
            <person name="Zhan S."/>
            <person name="St Leger R.J."/>
            <person name="Wang C."/>
        </authorList>
    </citation>
    <scope>NUCLEOTIDE SEQUENCE [LARGE SCALE GENOMIC DNA]</scope>
    <source>
        <strain evidence="6 7">ARSEF 977</strain>
    </source>
</reference>
<dbReference type="SUPFAM" id="SSF51735">
    <property type="entry name" value="NAD(P)-binding Rossmann-fold domains"/>
    <property type="match status" value="1"/>
</dbReference>
<dbReference type="GO" id="GO:0004386">
    <property type="term" value="F:helicase activity"/>
    <property type="evidence" value="ECO:0007669"/>
    <property type="project" value="UniProtKB-KW"/>
</dbReference>
<dbReference type="AlphaFoldDB" id="A0A0B4GW71"/>
<dbReference type="GO" id="GO:0003676">
    <property type="term" value="F:nucleic acid binding"/>
    <property type="evidence" value="ECO:0007669"/>
    <property type="project" value="InterPro"/>
</dbReference>
<dbReference type="GO" id="GO:0005524">
    <property type="term" value="F:ATP binding"/>
    <property type="evidence" value="ECO:0007669"/>
    <property type="project" value="UniProtKB-KW"/>
</dbReference>
<accession>A0A0B4GW71</accession>
<dbReference type="InterPro" id="IPR001650">
    <property type="entry name" value="Helicase_C-like"/>
</dbReference>
<dbReference type="Pfam" id="PF00270">
    <property type="entry name" value="DEAD"/>
    <property type="match status" value="1"/>
</dbReference>
<feature type="domain" description="Helicase C-terminal" evidence="5">
    <location>
        <begin position="556"/>
        <end position="709"/>
    </location>
</feature>
<dbReference type="Gene3D" id="3.40.50.720">
    <property type="entry name" value="NAD(P)-binding Rossmann-like Domain"/>
    <property type="match status" value="1"/>
</dbReference>
<dbReference type="Gene3D" id="3.40.50.300">
    <property type="entry name" value="P-loop containing nucleotide triphosphate hydrolases"/>
    <property type="match status" value="2"/>
</dbReference>
<feature type="region of interest" description="Disordered" evidence="3">
    <location>
        <begin position="677"/>
        <end position="712"/>
    </location>
</feature>
<name>A0A0B4GW71_METGA</name>
<dbReference type="InterPro" id="IPR052718">
    <property type="entry name" value="NmrA-type_oxidoreductase"/>
</dbReference>